<dbReference type="InterPro" id="IPR011047">
    <property type="entry name" value="Quinoprotein_ADH-like_sf"/>
</dbReference>
<dbReference type="SUPFAM" id="SSF50998">
    <property type="entry name" value="Quinoprotein alcohol dehydrogenase-like"/>
    <property type="match status" value="1"/>
</dbReference>
<comment type="caution">
    <text evidence="3">The sequence shown here is derived from an EMBL/GenBank/DDBJ whole genome shotgun (WGS) entry which is preliminary data.</text>
</comment>
<dbReference type="EMBL" id="PTIX01000028">
    <property type="protein sequence ID" value="PPK63449.1"/>
    <property type="molecule type" value="Genomic_DNA"/>
</dbReference>
<keyword evidence="2" id="KW-0472">Membrane</keyword>
<keyword evidence="2" id="KW-1133">Transmembrane helix</keyword>
<dbReference type="OrthoDB" id="5182370at2"/>
<evidence type="ECO:0000313" key="4">
    <source>
        <dbReference type="Proteomes" id="UP000239203"/>
    </source>
</evidence>
<name>A0A2S6GDZ6_9PSEU</name>
<sequence length="453" mass="48058">MTLGNPTNQVVSGEDVLDGDVPPAPVRVGPRHGFNRRRDWVLLLVVIVALVAGLVLVWQTSEVNATESRTTDVNPGYLAQPEVFPPSLGEAWRAKSPATWQPVVVGIDQNDQDIASTVVTGDGGEVAGRDPRTGDVRWTYRRGLDLCTIGVSWKKVIAVYRTGSGLLPSGDPRAEGGCSEITALKPTSGERDRQRHSDAELGTKLLDDGVDYATFTGSKLLLSLRSDLVKTLEYGTVAAKVNPGKQPRTDCEFHTVLTTPGKVAVVESCPDETTDRLTVLRAAPAESDKPEEVTSLLLDGRGAQVVAMNNTLTAVALPDPGRVVVYNEQGQVQGTYPVELGSSDLRADPPGHSPLVSTATATYHWYTGSRTVVLSAIDLSPLRTVPDTLGPGVVFAGRALLPVANGLVVIDQASGDRIGTIPVDREGYSGPVTMSTVGPVVLEQRGDTVVALH</sequence>
<evidence type="ECO:0000313" key="3">
    <source>
        <dbReference type="EMBL" id="PPK63449.1"/>
    </source>
</evidence>
<feature type="region of interest" description="Disordered" evidence="1">
    <location>
        <begin position="1"/>
        <end position="24"/>
    </location>
</feature>
<evidence type="ECO:0000256" key="1">
    <source>
        <dbReference type="SAM" id="MobiDB-lite"/>
    </source>
</evidence>
<feature type="compositionally biased region" description="Polar residues" evidence="1">
    <location>
        <begin position="1"/>
        <end position="11"/>
    </location>
</feature>
<reference evidence="3 4" key="1">
    <citation type="submission" date="2018-02" db="EMBL/GenBank/DDBJ databases">
        <title>Genomic Encyclopedia of Archaeal and Bacterial Type Strains, Phase II (KMG-II): from individual species to whole genera.</title>
        <authorList>
            <person name="Goeker M."/>
        </authorList>
    </citation>
    <scope>NUCLEOTIDE SEQUENCE [LARGE SCALE GENOMIC DNA]</scope>
    <source>
        <strain evidence="3 4">YU 961-1</strain>
    </source>
</reference>
<proteinExistence type="predicted"/>
<keyword evidence="2" id="KW-0812">Transmembrane</keyword>
<dbReference type="RefSeq" id="WP_146108324.1">
    <property type="nucleotide sequence ID" value="NZ_CP154825.1"/>
</dbReference>
<keyword evidence="4" id="KW-1185">Reference proteome</keyword>
<feature type="transmembrane region" description="Helical" evidence="2">
    <location>
        <begin position="40"/>
        <end position="58"/>
    </location>
</feature>
<organism evidence="3 4">
    <name type="scientific">Actinokineospora auranticolor</name>
    <dbReference type="NCBI Taxonomy" id="155976"/>
    <lineage>
        <taxon>Bacteria</taxon>
        <taxon>Bacillati</taxon>
        <taxon>Actinomycetota</taxon>
        <taxon>Actinomycetes</taxon>
        <taxon>Pseudonocardiales</taxon>
        <taxon>Pseudonocardiaceae</taxon>
        <taxon>Actinokineospora</taxon>
    </lineage>
</organism>
<dbReference type="AlphaFoldDB" id="A0A2S6GDZ6"/>
<dbReference type="Proteomes" id="UP000239203">
    <property type="component" value="Unassembled WGS sequence"/>
</dbReference>
<protein>
    <submittedName>
        <fullName evidence="3">Uncharacterized protein</fullName>
    </submittedName>
</protein>
<gene>
    <name evidence="3" type="ORF">CLV40_12862</name>
</gene>
<evidence type="ECO:0000256" key="2">
    <source>
        <dbReference type="SAM" id="Phobius"/>
    </source>
</evidence>
<accession>A0A2S6GDZ6</accession>